<organism evidence="1 2">
    <name type="scientific">Chlamydomonas reinhardtii</name>
    <name type="common">Chlamydomonas smithii</name>
    <dbReference type="NCBI Taxonomy" id="3055"/>
    <lineage>
        <taxon>Eukaryota</taxon>
        <taxon>Viridiplantae</taxon>
        <taxon>Chlorophyta</taxon>
        <taxon>core chlorophytes</taxon>
        <taxon>Chlorophyceae</taxon>
        <taxon>CS clade</taxon>
        <taxon>Chlamydomonadales</taxon>
        <taxon>Chlamydomonadaceae</taxon>
        <taxon>Chlamydomonas</taxon>
    </lineage>
</organism>
<dbReference type="KEGG" id="cre:CHLRE_21g753247v5"/>
<proteinExistence type="predicted"/>
<keyword evidence="2" id="KW-1185">Reference proteome</keyword>
<dbReference type="Gramene" id="PNW69775">
    <property type="protein sequence ID" value="PNW69775"/>
    <property type="gene ID" value="CHLRE_21g753247v5"/>
</dbReference>
<gene>
    <name evidence="1" type="ORF">CHLRE_21g753247v5</name>
</gene>
<sequence length="73" mass="7492">MKTGGFKPAAWIARPAICHNPVCVCVLAGSSSAMLLRTILGAVRGSAGWTAATPLTLCLATVQPVEAELQELA</sequence>
<name>A0A2K3CND0_CHLRE</name>
<dbReference type="GeneID" id="66057279"/>
<evidence type="ECO:0000313" key="2">
    <source>
        <dbReference type="Proteomes" id="UP000006906"/>
    </source>
</evidence>
<protein>
    <submittedName>
        <fullName evidence="1">Uncharacterized protein</fullName>
    </submittedName>
</protein>
<dbReference type="Proteomes" id="UP000006906">
    <property type="component" value="Unassembled WGS sequence"/>
</dbReference>
<reference evidence="1 2" key="1">
    <citation type="journal article" date="2007" name="Science">
        <title>The Chlamydomonas genome reveals the evolution of key animal and plant functions.</title>
        <authorList>
            <person name="Merchant S.S."/>
            <person name="Prochnik S.E."/>
            <person name="Vallon O."/>
            <person name="Harris E.H."/>
            <person name="Karpowicz S.J."/>
            <person name="Witman G.B."/>
            <person name="Terry A."/>
            <person name="Salamov A."/>
            <person name="Fritz-Laylin L.K."/>
            <person name="Marechal-Drouard L."/>
            <person name="Marshall W.F."/>
            <person name="Qu L.H."/>
            <person name="Nelson D.R."/>
            <person name="Sanderfoot A.A."/>
            <person name="Spalding M.H."/>
            <person name="Kapitonov V.V."/>
            <person name="Ren Q."/>
            <person name="Ferris P."/>
            <person name="Lindquist E."/>
            <person name="Shapiro H."/>
            <person name="Lucas S.M."/>
            <person name="Grimwood J."/>
            <person name="Schmutz J."/>
            <person name="Cardol P."/>
            <person name="Cerutti H."/>
            <person name="Chanfreau G."/>
            <person name="Chen C.L."/>
            <person name="Cognat V."/>
            <person name="Croft M.T."/>
            <person name="Dent R."/>
            <person name="Dutcher S."/>
            <person name="Fernandez E."/>
            <person name="Fukuzawa H."/>
            <person name="Gonzalez-Ballester D."/>
            <person name="Gonzalez-Halphen D."/>
            <person name="Hallmann A."/>
            <person name="Hanikenne M."/>
            <person name="Hippler M."/>
            <person name="Inwood W."/>
            <person name="Jabbari K."/>
            <person name="Kalanon M."/>
            <person name="Kuras R."/>
            <person name="Lefebvre P.A."/>
            <person name="Lemaire S.D."/>
            <person name="Lobanov A.V."/>
            <person name="Lohr M."/>
            <person name="Manuell A."/>
            <person name="Meier I."/>
            <person name="Mets L."/>
            <person name="Mittag M."/>
            <person name="Mittelmeier T."/>
            <person name="Moroney J.V."/>
            <person name="Moseley J."/>
            <person name="Napoli C."/>
            <person name="Nedelcu A.M."/>
            <person name="Niyogi K."/>
            <person name="Novoselov S.V."/>
            <person name="Paulsen I.T."/>
            <person name="Pazour G."/>
            <person name="Purton S."/>
            <person name="Ral J.P."/>
            <person name="Riano-Pachon D.M."/>
            <person name="Riekhof W."/>
            <person name="Rymarquis L."/>
            <person name="Schroda M."/>
            <person name="Stern D."/>
            <person name="Umen J."/>
            <person name="Willows R."/>
            <person name="Wilson N."/>
            <person name="Zimmer S.L."/>
            <person name="Allmer J."/>
            <person name="Balk J."/>
            <person name="Bisova K."/>
            <person name="Chen C.J."/>
            <person name="Elias M."/>
            <person name="Gendler K."/>
            <person name="Hauser C."/>
            <person name="Lamb M.R."/>
            <person name="Ledford H."/>
            <person name="Long J.C."/>
            <person name="Minagawa J."/>
            <person name="Page M.D."/>
            <person name="Pan J."/>
            <person name="Pootakham W."/>
            <person name="Roje S."/>
            <person name="Rose A."/>
            <person name="Stahlberg E."/>
            <person name="Terauchi A.M."/>
            <person name="Yang P."/>
            <person name="Ball S."/>
            <person name="Bowler C."/>
            <person name="Dieckmann C.L."/>
            <person name="Gladyshev V.N."/>
            <person name="Green P."/>
            <person name="Jorgensen R."/>
            <person name="Mayfield S."/>
            <person name="Mueller-Roeber B."/>
            <person name="Rajamani S."/>
            <person name="Sayre R.T."/>
            <person name="Brokstein P."/>
            <person name="Dubchak I."/>
            <person name="Goodstein D."/>
            <person name="Hornick L."/>
            <person name="Huang Y.W."/>
            <person name="Jhaveri J."/>
            <person name="Luo Y."/>
            <person name="Martinez D."/>
            <person name="Ngau W.C."/>
            <person name="Otillar B."/>
            <person name="Poliakov A."/>
            <person name="Porter A."/>
            <person name="Szajkowski L."/>
            <person name="Werner G."/>
            <person name="Zhou K."/>
            <person name="Grigoriev I.V."/>
            <person name="Rokhsar D.S."/>
            <person name="Grossman A.R."/>
        </authorList>
    </citation>
    <scope>NUCLEOTIDE SEQUENCE [LARGE SCALE GENOMIC DNA]</scope>
    <source>
        <strain evidence="2">CC-503</strain>
    </source>
</reference>
<dbReference type="InParanoid" id="A0A2K3CND0"/>
<evidence type="ECO:0000313" key="1">
    <source>
        <dbReference type="EMBL" id="PNW69775.1"/>
    </source>
</evidence>
<dbReference type="AlphaFoldDB" id="A0A2K3CND0"/>
<accession>A0A2K3CND0</accession>
<dbReference type="RefSeq" id="XP_042914196.1">
    <property type="nucleotide sequence ID" value="XM_043072905.1"/>
</dbReference>
<dbReference type="EMBL" id="KZ454948">
    <property type="protein sequence ID" value="PNW69775.1"/>
    <property type="molecule type" value="Genomic_DNA"/>
</dbReference>